<dbReference type="SMART" id="SM00345">
    <property type="entry name" value="HTH_GNTR"/>
    <property type="match status" value="1"/>
</dbReference>
<dbReference type="Proteomes" id="UP000315010">
    <property type="component" value="Unassembled WGS sequence"/>
</dbReference>
<keyword evidence="3" id="KW-0804">Transcription</keyword>
<dbReference type="RefSeq" id="WP_146400828.1">
    <property type="nucleotide sequence ID" value="NZ_SJPJ01000001.1"/>
</dbReference>
<organism evidence="5 6">
    <name type="scientific">Novipirellula herctigrandis</name>
    <dbReference type="NCBI Taxonomy" id="2527986"/>
    <lineage>
        <taxon>Bacteria</taxon>
        <taxon>Pseudomonadati</taxon>
        <taxon>Planctomycetota</taxon>
        <taxon>Planctomycetia</taxon>
        <taxon>Pirellulales</taxon>
        <taxon>Pirellulaceae</taxon>
        <taxon>Novipirellula</taxon>
    </lineage>
</organism>
<dbReference type="Pfam" id="PF00392">
    <property type="entry name" value="GntR"/>
    <property type="match status" value="1"/>
</dbReference>
<keyword evidence="2" id="KW-0238">DNA-binding</keyword>
<dbReference type="Gene3D" id="1.10.10.10">
    <property type="entry name" value="Winged helix-like DNA-binding domain superfamily/Winged helix DNA-binding domain"/>
    <property type="match status" value="1"/>
</dbReference>
<dbReference type="EMBL" id="SJPJ01000001">
    <property type="protein sequence ID" value="TWT83569.1"/>
    <property type="molecule type" value="Genomic_DNA"/>
</dbReference>
<dbReference type="InterPro" id="IPR036388">
    <property type="entry name" value="WH-like_DNA-bd_sf"/>
</dbReference>
<evidence type="ECO:0000256" key="3">
    <source>
        <dbReference type="ARBA" id="ARBA00023163"/>
    </source>
</evidence>
<dbReference type="CDD" id="cd07377">
    <property type="entry name" value="WHTH_GntR"/>
    <property type="match status" value="1"/>
</dbReference>
<keyword evidence="6" id="KW-1185">Reference proteome</keyword>
<reference evidence="5 6" key="1">
    <citation type="submission" date="2019-02" db="EMBL/GenBank/DDBJ databases">
        <title>Deep-cultivation of Planctomycetes and their phenomic and genomic characterization uncovers novel biology.</title>
        <authorList>
            <person name="Wiegand S."/>
            <person name="Jogler M."/>
            <person name="Boedeker C."/>
            <person name="Pinto D."/>
            <person name="Vollmers J."/>
            <person name="Rivas-Marin E."/>
            <person name="Kohn T."/>
            <person name="Peeters S.H."/>
            <person name="Heuer A."/>
            <person name="Rast P."/>
            <person name="Oberbeckmann S."/>
            <person name="Bunk B."/>
            <person name="Jeske O."/>
            <person name="Meyerdierks A."/>
            <person name="Storesund J.E."/>
            <person name="Kallscheuer N."/>
            <person name="Luecker S."/>
            <person name="Lage O.M."/>
            <person name="Pohl T."/>
            <person name="Merkel B.J."/>
            <person name="Hornburger P."/>
            <person name="Mueller R.-W."/>
            <person name="Bruemmer F."/>
            <person name="Labrenz M."/>
            <person name="Spormann A.M."/>
            <person name="Op Den Camp H."/>
            <person name="Overmann J."/>
            <person name="Amann R."/>
            <person name="Jetten M.S.M."/>
            <person name="Mascher T."/>
            <person name="Medema M.H."/>
            <person name="Devos D.P."/>
            <person name="Kaster A.-K."/>
            <person name="Ovreas L."/>
            <person name="Rohde M."/>
            <person name="Galperin M.Y."/>
            <person name="Jogler C."/>
        </authorList>
    </citation>
    <scope>NUCLEOTIDE SEQUENCE [LARGE SCALE GENOMIC DNA]</scope>
    <source>
        <strain evidence="5 6">CA13</strain>
    </source>
</reference>
<dbReference type="PROSITE" id="PS50949">
    <property type="entry name" value="HTH_GNTR"/>
    <property type="match status" value="1"/>
</dbReference>
<sequence>MLSIQITTGSDVPIFRQIVEQVRAAIACGKLSVGDPLPSVRALAAEIVVNHNTVAKAYAQLIRDGIVESHQGRGYFVAERREIFTKAERTRRVNVMIQPLVSEAALLGFSGEEVLAMVEKQFSKMVASNQGNR</sequence>
<evidence type="ECO:0000256" key="2">
    <source>
        <dbReference type="ARBA" id="ARBA00023125"/>
    </source>
</evidence>
<dbReference type="OrthoDB" id="9801546at2"/>
<evidence type="ECO:0000313" key="6">
    <source>
        <dbReference type="Proteomes" id="UP000315010"/>
    </source>
</evidence>
<keyword evidence="1" id="KW-0805">Transcription regulation</keyword>
<dbReference type="GO" id="GO:0003700">
    <property type="term" value="F:DNA-binding transcription factor activity"/>
    <property type="evidence" value="ECO:0007669"/>
    <property type="project" value="InterPro"/>
</dbReference>
<evidence type="ECO:0000259" key="4">
    <source>
        <dbReference type="PROSITE" id="PS50949"/>
    </source>
</evidence>
<dbReference type="AlphaFoldDB" id="A0A5C5Z8A3"/>
<dbReference type="GO" id="GO:0003677">
    <property type="term" value="F:DNA binding"/>
    <property type="evidence" value="ECO:0007669"/>
    <property type="project" value="UniProtKB-KW"/>
</dbReference>
<dbReference type="InterPro" id="IPR036390">
    <property type="entry name" value="WH_DNA-bd_sf"/>
</dbReference>
<dbReference type="SUPFAM" id="SSF46785">
    <property type="entry name" value="Winged helix' DNA-binding domain"/>
    <property type="match status" value="1"/>
</dbReference>
<dbReference type="PANTHER" id="PTHR38445:SF9">
    <property type="entry name" value="HTH-TYPE TRANSCRIPTIONAL REPRESSOR YTRA"/>
    <property type="match status" value="1"/>
</dbReference>
<feature type="domain" description="HTH gntR-type" evidence="4">
    <location>
        <begin position="12"/>
        <end position="80"/>
    </location>
</feature>
<evidence type="ECO:0000313" key="5">
    <source>
        <dbReference type="EMBL" id="TWT83569.1"/>
    </source>
</evidence>
<dbReference type="InterPro" id="IPR000524">
    <property type="entry name" value="Tscrpt_reg_HTH_GntR"/>
</dbReference>
<name>A0A5C5Z8A3_9BACT</name>
<gene>
    <name evidence="5" type="primary">ytrA_5</name>
    <name evidence="5" type="ORF">CA13_50350</name>
</gene>
<dbReference type="PANTHER" id="PTHR38445">
    <property type="entry name" value="HTH-TYPE TRANSCRIPTIONAL REPRESSOR YTRA"/>
    <property type="match status" value="1"/>
</dbReference>
<proteinExistence type="predicted"/>
<evidence type="ECO:0000256" key="1">
    <source>
        <dbReference type="ARBA" id="ARBA00023015"/>
    </source>
</evidence>
<accession>A0A5C5Z8A3</accession>
<protein>
    <submittedName>
        <fullName evidence="5">HTH-type transcriptional repressor YtrA</fullName>
    </submittedName>
</protein>
<comment type="caution">
    <text evidence="5">The sequence shown here is derived from an EMBL/GenBank/DDBJ whole genome shotgun (WGS) entry which is preliminary data.</text>
</comment>